<dbReference type="Gene3D" id="3.40.50.150">
    <property type="entry name" value="Vaccinia Virus protein VP39"/>
    <property type="match status" value="1"/>
</dbReference>
<dbReference type="GO" id="GO:0042054">
    <property type="term" value="F:histone methyltransferase activity"/>
    <property type="evidence" value="ECO:0007669"/>
    <property type="project" value="TreeGrafter"/>
</dbReference>
<dbReference type="Pfam" id="PF06325">
    <property type="entry name" value="PrmA"/>
    <property type="match status" value="1"/>
</dbReference>
<dbReference type="SUPFAM" id="SSF53335">
    <property type="entry name" value="S-adenosyl-L-methionine-dependent methyltransferases"/>
    <property type="match status" value="1"/>
</dbReference>
<dbReference type="RefSeq" id="WP_253774896.1">
    <property type="nucleotide sequence ID" value="NZ_JAMTCK010000011.1"/>
</dbReference>
<dbReference type="InterPro" id="IPR025799">
    <property type="entry name" value="Arg_MeTrfase"/>
</dbReference>
<dbReference type="EMBL" id="JAMTCK010000011">
    <property type="protein sequence ID" value="MCP2167736.1"/>
    <property type="molecule type" value="Genomic_DNA"/>
</dbReference>
<dbReference type="PANTHER" id="PTHR11006">
    <property type="entry name" value="PROTEIN ARGININE N-METHYLTRANSFERASE"/>
    <property type="match status" value="1"/>
</dbReference>
<dbReference type="GO" id="GO:0016274">
    <property type="term" value="F:protein-arginine N-methyltransferase activity"/>
    <property type="evidence" value="ECO:0007669"/>
    <property type="project" value="InterPro"/>
</dbReference>
<reference evidence="1" key="1">
    <citation type="submission" date="2022-06" db="EMBL/GenBank/DDBJ databases">
        <title>Genomic Encyclopedia of Archaeal and Bacterial Type Strains, Phase II (KMG-II): from individual species to whole genera.</title>
        <authorList>
            <person name="Goeker M."/>
        </authorList>
    </citation>
    <scope>NUCLEOTIDE SEQUENCE</scope>
    <source>
        <strain evidence="1">DSM 43935</strain>
    </source>
</reference>
<accession>A0AAE3KGX7</accession>
<keyword evidence="2" id="KW-1185">Reference proteome</keyword>
<protein>
    <submittedName>
        <fullName evidence="1">Protein arginine N-methyltransferase 1</fullName>
    </submittedName>
</protein>
<dbReference type="CDD" id="cd02440">
    <property type="entry name" value="AdoMet_MTases"/>
    <property type="match status" value="1"/>
</dbReference>
<dbReference type="InterPro" id="IPR029063">
    <property type="entry name" value="SAM-dependent_MTases_sf"/>
</dbReference>
<dbReference type="PROSITE" id="PS51678">
    <property type="entry name" value="SAM_MT_PRMT"/>
    <property type="match status" value="1"/>
</dbReference>
<name>A0AAE3KGX7_9PSEU</name>
<dbReference type="PANTHER" id="PTHR11006:SF4">
    <property type="entry name" value="PROTEIN ARGININE N-METHYLTRANSFERASE 7"/>
    <property type="match status" value="1"/>
</dbReference>
<sequence length="299" mass="32442">MDSRLLAMHQVMLGDRVRLDAYDRALARTVRPGDVVVDVGAGTLVLSVLALRHGAGHVYAVEADPEMAALAERIAADNDFRDRITVVQGDARVVRLPRRADVVVAELMGNLGPEEEMVELVGALARRNLAPGGRIVPRRLTTHLTAVQLDGEGWGVWRDDHLGYRLGAVRAAAPPAAQLHFFQREPVLLSAHVPAVVSEVGASRSGRPRGPRSLRIDRAGELHAVMGHFSAELADGVVLSNFPSYPGCNWAVWTWPVRHTPVLPGEDVVAELVPPSRSAAVRDPLGWRLDCALSRRRSA</sequence>
<evidence type="ECO:0000313" key="2">
    <source>
        <dbReference type="Proteomes" id="UP001206128"/>
    </source>
</evidence>
<proteinExistence type="predicted"/>
<dbReference type="Proteomes" id="UP001206128">
    <property type="component" value="Unassembled WGS sequence"/>
</dbReference>
<dbReference type="AlphaFoldDB" id="A0AAE3KGX7"/>
<evidence type="ECO:0000313" key="1">
    <source>
        <dbReference type="EMBL" id="MCP2167736.1"/>
    </source>
</evidence>
<comment type="caution">
    <text evidence="1">The sequence shown here is derived from an EMBL/GenBank/DDBJ whole genome shotgun (WGS) entry which is preliminary data.</text>
</comment>
<gene>
    <name evidence="1" type="ORF">LX83_004609</name>
</gene>
<organism evidence="1 2">
    <name type="scientific">Goodfellowiella coeruleoviolacea</name>
    <dbReference type="NCBI Taxonomy" id="334858"/>
    <lineage>
        <taxon>Bacteria</taxon>
        <taxon>Bacillati</taxon>
        <taxon>Actinomycetota</taxon>
        <taxon>Actinomycetes</taxon>
        <taxon>Pseudonocardiales</taxon>
        <taxon>Pseudonocardiaceae</taxon>
        <taxon>Goodfellowiella</taxon>
    </lineage>
</organism>